<keyword evidence="1" id="KW-0805">Transcription regulation</keyword>
<name>A0A6S7B1R4_9BURK</name>
<keyword evidence="3" id="KW-0804">Transcription</keyword>
<sequence>MPNSLKTSTRNPPITMSDPSAQPPGETAERPGDSFVQSFARGLAVIRAFDAQRPSQTLSEVATTAGLTRAAARRILLTLQTLGYVDAEGRQFRLTAKTLDLGFAYLTSMPIWNLAEPVMEHLVAQVHESCSASVLDRTEIVYVLRVPTQKIIAINLATGSRLPAFCTSMGRVLLAGLDEAKLDEVLAASELRQRTPRTVTDPAELKKIIAQVREQQWAIVDQELETGLISISAPIRDRQGRIIAAMNVSGNAQRSTAKQMIRDFLPPLQAAALRVSTLVALRG</sequence>
<proteinExistence type="predicted"/>
<dbReference type="InterPro" id="IPR036388">
    <property type="entry name" value="WH-like_DNA-bd_sf"/>
</dbReference>
<dbReference type="InterPro" id="IPR036390">
    <property type="entry name" value="WH_DNA-bd_sf"/>
</dbReference>
<dbReference type="PROSITE" id="PS51078">
    <property type="entry name" value="ICLR_ED"/>
    <property type="match status" value="1"/>
</dbReference>
<feature type="compositionally biased region" description="Polar residues" evidence="4">
    <location>
        <begin position="1"/>
        <end position="20"/>
    </location>
</feature>
<dbReference type="Pfam" id="PF01614">
    <property type="entry name" value="IclR_C"/>
    <property type="match status" value="1"/>
</dbReference>
<dbReference type="GO" id="GO:0003700">
    <property type="term" value="F:DNA-binding transcription factor activity"/>
    <property type="evidence" value="ECO:0007669"/>
    <property type="project" value="TreeGrafter"/>
</dbReference>
<evidence type="ECO:0000313" key="8">
    <source>
        <dbReference type="Proteomes" id="UP000494115"/>
    </source>
</evidence>
<dbReference type="EMBL" id="CADIKM010000006">
    <property type="protein sequence ID" value="CAB3785051.1"/>
    <property type="molecule type" value="Genomic_DNA"/>
</dbReference>
<dbReference type="PANTHER" id="PTHR30136">
    <property type="entry name" value="HELIX-TURN-HELIX TRANSCRIPTIONAL REGULATOR, ICLR FAMILY"/>
    <property type="match status" value="1"/>
</dbReference>
<dbReference type="Gene3D" id="1.10.10.10">
    <property type="entry name" value="Winged helix-like DNA-binding domain superfamily/Winged helix DNA-binding domain"/>
    <property type="match status" value="1"/>
</dbReference>
<dbReference type="GO" id="GO:0046278">
    <property type="term" value="P:3,4-dihydroxybenzoate metabolic process"/>
    <property type="evidence" value="ECO:0007669"/>
    <property type="project" value="InterPro"/>
</dbReference>
<dbReference type="InterPro" id="IPR005471">
    <property type="entry name" value="Tscrpt_reg_IclR_N"/>
</dbReference>
<keyword evidence="8" id="KW-1185">Reference proteome</keyword>
<dbReference type="Gene3D" id="3.30.450.40">
    <property type="match status" value="1"/>
</dbReference>
<organism evidence="7 8">
    <name type="scientific">Pararobbsia alpina</name>
    <dbReference type="NCBI Taxonomy" id="621374"/>
    <lineage>
        <taxon>Bacteria</taxon>
        <taxon>Pseudomonadati</taxon>
        <taxon>Pseudomonadota</taxon>
        <taxon>Betaproteobacteria</taxon>
        <taxon>Burkholderiales</taxon>
        <taxon>Burkholderiaceae</taxon>
        <taxon>Pararobbsia</taxon>
    </lineage>
</organism>
<dbReference type="AlphaFoldDB" id="A0A6S7B1R4"/>
<evidence type="ECO:0000256" key="2">
    <source>
        <dbReference type="ARBA" id="ARBA00023125"/>
    </source>
</evidence>
<dbReference type="GO" id="GO:0045893">
    <property type="term" value="P:positive regulation of DNA-templated transcription"/>
    <property type="evidence" value="ECO:0007669"/>
    <property type="project" value="InterPro"/>
</dbReference>
<dbReference type="SUPFAM" id="SSF55781">
    <property type="entry name" value="GAF domain-like"/>
    <property type="match status" value="1"/>
</dbReference>
<dbReference type="GO" id="GO:0045892">
    <property type="term" value="P:negative regulation of DNA-templated transcription"/>
    <property type="evidence" value="ECO:0007669"/>
    <property type="project" value="TreeGrafter"/>
</dbReference>
<reference evidence="7 8" key="1">
    <citation type="submission" date="2020-04" db="EMBL/GenBank/DDBJ databases">
        <authorList>
            <person name="De Canck E."/>
        </authorList>
    </citation>
    <scope>NUCLEOTIDE SEQUENCE [LARGE SCALE GENOMIC DNA]</scope>
    <source>
        <strain evidence="7 8">LMG 28138</strain>
    </source>
</reference>
<evidence type="ECO:0000313" key="7">
    <source>
        <dbReference type="EMBL" id="CAB3785051.1"/>
    </source>
</evidence>
<dbReference type="GO" id="GO:0003677">
    <property type="term" value="F:DNA binding"/>
    <property type="evidence" value="ECO:0007669"/>
    <property type="project" value="UniProtKB-KW"/>
</dbReference>
<accession>A0A6S7B1R4</accession>
<evidence type="ECO:0000259" key="6">
    <source>
        <dbReference type="PROSITE" id="PS51078"/>
    </source>
</evidence>
<dbReference type="SMART" id="SM00346">
    <property type="entry name" value="HTH_ICLR"/>
    <property type="match status" value="1"/>
</dbReference>
<feature type="region of interest" description="Disordered" evidence="4">
    <location>
        <begin position="1"/>
        <end position="32"/>
    </location>
</feature>
<dbReference type="Pfam" id="PF09339">
    <property type="entry name" value="HTH_IclR"/>
    <property type="match status" value="1"/>
</dbReference>
<protein>
    <submittedName>
        <fullName evidence="7">Pca regulon regulatory protein</fullName>
    </submittedName>
</protein>
<evidence type="ECO:0000256" key="1">
    <source>
        <dbReference type="ARBA" id="ARBA00023015"/>
    </source>
</evidence>
<feature type="domain" description="HTH iclR-type" evidence="5">
    <location>
        <begin position="36"/>
        <end position="96"/>
    </location>
</feature>
<keyword evidence="2" id="KW-0238">DNA-binding</keyword>
<evidence type="ECO:0000256" key="3">
    <source>
        <dbReference type="ARBA" id="ARBA00023163"/>
    </source>
</evidence>
<dbReference type="PANTHER" id="PTHR30136:SF34">
    <property type="entry name" value="TRANSCRIPTIONAL REGULATOR"/>
    <property type="match status" value="1"/>
</dbReference>
<evidence type="ECO:0000259" key="5">
    <source>
        <dbReference type="PROSITE" id="PS51077"/>
    </source>
</evidence>
<dbReference type="InterPro" id="IPR029016">
    <property type="entry name" value="GAF-like_dom_sf"/>
</dbReference>
<feature type="domain" description="IclR-ED" evidence="6">
    <location>
        <begin position="97"/>
        <end position="281"/>
    </location>
</feature>
<dbReference type="Proteomes" id="UP000494115">
    <property type="component" value="Unassembled WGS sequence"/>
</dbReference>
<gene>
    <name evidence="7" type="primary">pcaR_2</name>
    <name evidence="7" type="ORF">LMG28138_01942</name>
</gene>
<evidence type="ECO:0000256" key="4">
    <source>
        <dbReference type="SAM" id="MobiDB-lite"/>
    </source>
</evidence>
<dbReference type="InterPro" id="IPR014757">
    <property type="entry name" value="Tscrpt_reg_IclR_C"/>
</dbReference>
<dbReference type="InterPro" id="IPR012794">
    <property type="entry name" value="PcaR_PcaU"/>
</dbReference>
<dbReference type="InterPro" id="IPR050707">
    <property type="entry name" value="HTH_MetabolicPath_Reg"/>
</dbReference>
<dbReference type="PROSITE" id="PS51077">
    <property type="entry name" value="HTH_ICLR"/>
    <property type="match status" value="1"/>
</dbReference>
<dbReference type="SUPFAM" id="SSF46785">
    <property type="entry name" value="Winged helix' DNA-binding domain"/>
    <property type="match status" value="1"/>
</dbReference>
<dbReference type="NCBIfam" id="TIGR02431">
    <property type="entry name" value="pcaR_pcaU"/>
    <property type="match status" value="1"/>
</dbReference>